<keyword evidence="1" id="KW-0472">Membrane</keyword>
<organism evidence="2 3">
    <name type="scientific">Gossypium arboreum</name>
    <name type="common">Tree cotton</name>
    <name type="synonym">Gossypium nanking</name>
    <dbReference type="NCBI Taxonomy" id="29729"/>
    <lineage>
        <taxon>Eukaryota</taxon>
        <taxon>Viridiplantae</taxon>
        <taxon>Streptophyta</taxon>
        <taxon>Embryophyta</taxon>
        <taxon>Tracheophyta</taxon>
        <taxon>Spermatophyta</taxon>
        <taxon>Magnoliopsida</taxon>
        <taxon>eudicotyledons</taxon>
        <taxon>Gunneridae</taxon>
        <taxon>Pentapetalae</taxon>
        <taxon>rosids</taxon>
        <taxon>malvids</taxon>
        <taxon>Malvales</taxon>
        <taxon>Malvaceae</taxon>
        <taxon>Malvoideae</taxon>
        <taxon>Gossypium</taxon>
    </lineage>
</organism>
<feature type="transmembrane region" description="Helical" evidence="1">
    <location>
        <begin position="6"/>
        <end position="29"/>
    </location>
</feature>
<accession>A0A0B0NEJ7</accession>
<dbReference type="EMBL" id="KN398666">
    <property type="protein sequence ID" value="KHG12993.1"/>
    <property type="molecule type" value="Genomic_DNA"/>
</dbReference>
<dbReference type="Proteomes" id="UP000032142">
    <property type="component" value="Unassembled WGS sequence"/>
</dbReference>
<protein>
    <submittedName>
        <fullName evidence="2">Uncharacterized protein</fullName>
    </submittedName>
</protein>
<evidence type="ECO:0000313" key="2">
    <source>
        <dbReference type="EMBL" id="KHG12993.1"/>
    </source>
</evidence>
<evidence type="ECO:0000256" key="1">
    <source>
        <dbReference type="SAM" id="Phobius"/>
    </source>
</evidence>
<keyword evidence="3" id="KW-1185">Reference proteome</keyword>
<sequence>MRALPPKLLIAILFSPIYIFLQFYIFLILSTKPFPYFHRELCLPCSFISITMLSRSHLPFVFSPILAPSFCQLVSQRI</sequence>
<evidence type="ECO:0000313" key="3">
    <source>
        <dbReference type="Proteomes" id="UP000032142"/>
    </source>
</evidence>
<proteinExistence type="predicted"/>
<keyword evidence="1" id="KW-0812">Transmembrane</keyword>
<name>A0A0B0NEJ7_GOSAR</name>
<reference evidence="3" key="1">
    <citation type="submission" date="2014-09" db="EMBL/GenBank/DDBJ databases">
        <authorList>
            <person name="Mudge J."/>
            <person name="Ramaraj T."/>
            <person name="Lindquist I.E."/>
            <person name="Bharti A.K."/>
            <person name="Sundararajan A."/>
            <person name="Cameron C.T."/>
            <person name="Woodward J.E."/>
            <person name="May G.D."/>
            <person name="Brubaker C."/>
            <person name="Broadhvest J."/>
            <person name="Wilkins T.A."/>
        </authorList>
    </citation>
    <scope>NUCLEOTIDE SEQUENCE</scope>
    <source>
        <strain evidence="3">cv. AKA8401</strain>
    </source>
</reference>
<keyword evidence="1" id="KW-1133">Transmembrane helix</keyword>
<dbReference type="AlphaFoldDB" id="A0A0B0NEJ7"/>
<gene>
    <name evidence="2" type="ORF">F383_17552</name>
</gene>